<reference evidence="2" key="1">
    <citation type="submission" date="2023-06" db="EMBL/GenBank/DDBJ databases">
        <authorList>
            <person name="Kurt Z."/>
        </authorList>
    </citation>
    <scope>NUCLEOTIDE SEQUENCE</scope>
</reference>
<dbReference type="InterPro" id="IPR015157">
    <property type="entry name" value="TMA7"/>
</dbReference>
<organism evidence="2">
    <name type="scientific">Hexamita inflata</name>
    <dbReference type="NCBI Taxonomy" id="28002"/>
    <lineage>
        <taxon>Eukaryota</taxon>
        <taxon>Metamonada</taxon>
        <taxon>Diplomonadida</taxon>
        <taxon>Hexamitidae</taxon>
        <taxon>Hexamitinae</taxon>
        <taxon>Hexamita</taxon>
    </lineage>
</organism>
<gene>
    <name evidence="4" type="ORF">HINF_LOCUS28355</name>
    <name evidence="2" type="ORF">HINF_LOCUS34174</name>
    <name evidence="5" type="ORF">HINF_LOCUS40754</name>
    <name evidence="3" type="ORF">HINF_LOCUS60918</name>
</gene>
<protein>
    <submittedName>
        <fullName evidence="2">Translation machinery associated TMA7 domain-containing protein</fullName>
    </submittedName>
    <submittedName>
        <fullName evidence="4">Translation_machinery associated TMA7 domain-containing protein</fullName>
    </submittedName>
</protein>
<evidence type="ECO:0000313" key="5">
    <source>
        <dbReference type="EMBL" id="CAL6044841.1"/>
    </source>
</evidence>
<comment type="caution">
    <text evidence="2">The sequence shown here is derived from an EMBL/GenBank/DDBJ whole genome shotgun (WGS) entry which is preliminary data.</text>
</comment>
<dbReference type="EMBL" id="CATOUU010001119">
    <property type="protein sequence ID" value="CAI9973273.1"/>
    <property type="molecule type" value="Genomic_DNA"/>
</dbReference>
<feature type="compositionally biased region" description="Basic and acidic residues" evidence="1">
    <location>
        <begin position="17"/>
        <end position="30"/>
    </location>
</feature>
<dbReference type="EMBL" id="CATOUU010000762">
    <property type="protein sequence ID" value="CAI9946529.1"/>
    <property type="molecule type" value="Genomic_DNA"/>
</dbReference>
<dbReference type="AlphaFoldDB" id="A0AA86PUL2"/>
<evidence type="ECO:0000313" key="3">
    <source>
        <dbReference type="EMBL" id="CAI9973273.1"/>
    </source>
</evidence>
<keyword evidence="6" id="KW-1185">Reference proteome</keyword>
<name>A0AA86PUL2_9EUKA</name>
<accession>A0AA86PUL2</accession>
<dbReference type="Proteomes" id="UP001642409">
    <property type="component" value="Unassembled WGS sequence"/>
</dbReference>
<evidence type="ECO:0000313" key="6">
    <source>
        <dbReference type="Proteomes" id="UP001642409"/>
    </source>
</evidence>
<sequence length="51" mass="5484">MPLAGKQGGKAPQNKAPKKEAREMDESDIAFKAKKAAEDKAMKEAAAKLKK</sequence>
<evidence type="ECO:0000313" key="4">
    <source>
        <dbReference type="EMBL" id="CAL6021820.1"/>
    </source>
</evidence>
<evidence type="ECO:0000313" key="2">
    <source>
        <dbReference type="EMBL" id="CAI9946529.1"/>
    </source>
</evidence>
<dbReference type="EMBL" id="CAXDID020000089">
    <property type="protein sequence ID" value="CAL6021820.1"/>
    <property type="molecule type" value="Genomic_DNA"/>
</dbReference>
<proteinExistence type="predicted"/>
<reference evidence="4 6" key="2">
    <citation type="submission" date="2024-07" db="EMBL/GenBank/DDBJ databases">
        <authorList>
            <person name="Akdeniz Z."/>
        </authorList>
    </citation>
    <scope>NUCLEOTIDE SEQUENCE [LARGE SCALE GENOMIC DNA]</scope>
</reference>
<dbReference type="PANTHER" id="PTHR28632">
    <property type="entry name" value="TRANSLATION MACHINERY-ASSOCIATED PROTEIN 7"/>
    <property type="match status" value="1"/>
</dbReference>
<evidence type="ECO:0000256" key="1">
    <source>
        <dbReference type="SAM" id="MobiDB-lite"/>
    </source>
</evidence>
<feature type="region of interest" description="Disordered" evidence="1">
    <location>
        <begin position="1"/>
        <end position="30"/>
    </location>
</feature>
<dbReference type="Pfam" id="PF09072">
    <property type="entry name" value="TMA7"/>
    <property type="match status" value="1"/>
</dbReference>
<dbReference type="EMBL" id="CAXDID020000161">
    <property type="protein sequence ID" value="CAL6044841.1"/>
    <property type="molecule type" value="Genomic_DNA"/>
</dbReference>